<evidence type="ECO:0000259" key="4">
    <source>
        <dbReference type="PROSITE" id="PS50835"/>
    </source>
</evidence>
<dbReference type="GO" id="GO:0005576">
    <property type="term" value="C:extracellular region"/>
    <property type="evidence" value="ECO:0007669"/>
    <property type="project" value="UniProtKB-ARBA"/>
</dbReference>
<accession>A0A3P9BV37</accession>
<keyword evidence="1" id="KW-0391">Immunity</keyword>
<evidence type="ECO:0000313" key="5">
    <source>
        <dbReference type="Ensembl" id="ENSMZEP00005013782.1"/>
    </source>
</evidence>
<proteinExistence type="predicted"/>
<dbReference type="GO" id="GO:0002250">
    <property type="term" value="P:adaptive immune response"/>
    <property type="evidence" value="ECO:0007669"/>
    <property type="project" value="UniProtKB-KW"/>
</dbReference>
<dbReference type="InterPro" id="IPR007110">
    <property type="entry name" value="Ig-like_dom"/>
</dbReference>
<evidence type="ECO:0000256" key="2">
    <source>
        <dbReference type="ARBA" id="ARBA00023130"/>
    </source>
</evidence>
<dbReference type="InterPro" id="IPR013783">
    <property type="entry name" value="Ig-like_fold"/>
</dbReference>
<reference evidence="5" key="2">
    <citation type="submission" date="2025-08" db="UniProtKB">
        <authorList>
            <consortium name="Ensembl"/>
        </authorList>
    </citation>
    <scope>IDENTIFICATION</scope>
</reference>
<dbReference type="Proteomes" id="UP000265160">
    <property type="component" value="LG4"/>
</dbReference>
<dbReference type="PROSITE" id="PS50835">
    <property type="entry name" value="IG_LIKE"/>
    <property type="match status" value="1"/>
</dbReference>
<keyword evidence="6" id="KW-1185">Reference proteome</keyword>
<dbReference type="Ensembl" id="ENSMZET00005014251.1">
    <property type="protein sequence ID" value="ENSMZEP00005013782.1"/>
    <property type="gene ID" value="ENSMZEG00005010383.1"/>
</dbReference>
<dbReference type="SMART" id="SM00406">
    <property type="entry name" value="IGv"/>
    <property type="match status" value="1"/>
</dbReference>
<evidence type="ECO:0000256" key="1">
    <source>
        <dbReference type="ARBA" id="ARBA00022859"/>
    </source>
</evidence>
<organism evidence="5 6">
    <name type="scientific">Maylandia zebra</name>
    <name type="common">zebra mbuna</name>
    <dbReference type="NCBI Taxonomy" id="106582"/>
    <lineage>
        <taxon>Eukaryota</taxon>
        <taxon>Metazoa</taxon>
        <taxon>Chordata</taxon>
        <taxon>Craniata</taxon>
        <taxon>Vertebrata</taxon>
        <taxon>Euteleostomi</taxon>
        <taxon>Actinopterygii</taxon>
        <taxon>Neopterygii</taxon>
        <taxon>Teleostei</taxon>
        <taxon>Neoteleostei</taxon>
        <taxon>Acanthomorphata</taxon>
        <taxon>Ovalentaria</taxon>
        <taxon>Cichlomorphae</taxon>
        <taxon>Cichliformes</taxon>
        <taxon>Cichlidae</taxon>
        <taxon>African cichlids</taxon>
        <taxon>Pseudocrenilabrinae</taxon>
        <taxon>Haplochromini</taxon>
        <taxon>Maylandia</taxon>
        <taxon>Maylandia zebra complex</taxon>
    </lineage>
</organism>
<evidence type="ECO:0000313" key="6">
    <source>
        <dbReference type="Proteomes" id="UP000265160"/>
    </source>
</evidence>
<name>A0A3P9BV37_9CICH</name>
<dbReference type="SUPFAM" id="SSF48726">
    <property type="entry name" value="Immunoglobulin"/>
    <property type="match status" value="1"/>
</dbReference>
<sequence>MFLSAGTEGQTLTESESPGQHLTITCQVSYSFSSYWTAWIRQPAGKGLEWIGMKSTGSSYYKDSLKSKFSIDLDTSSNTVTVNGQNIEPEDTAVLLCQRVTRCRWMLLWCPGLLIT</sequence>
<dbReference type="Gene3D" id="2.60.40.10">
    <property type="entry name" value="Immunoglobulins"/>
    <property type="match status" value="1"/>
</dbReference>
<dbReference type="Pfam" id="PF07686">
    <property type="entry name" value="V-set"/>
    <property type="match status" value="1"/>
</dbReference>
<protein>
    <recommendedName>
        <fullName evidence="4">Ig-like domain-containing protein</fullName>
    </recommendedName>
</protein>
<keyword evidence="3" id="KW-1280">Immunoglobulin</keyword>
<dbReference type="GeneTree" id="ENSGT01020000230358"/>
<dbReference type="AlphaFoldDB" id="A0A3P9BV37"/>
<evidence type="ECO:0000256" key="3">
    <source>
        <dbReference type="ARBA" id="ARBA00043265"/>
    </source>
</evidence>
<reference evidence="5" key="3">
    <citation type="submission" date="2025-09" db="UniProtKB">
        <authorList>
            <consortium name="Ensembl"/>
        </authorList>
    </citation>
    <scope>IDENTIFICATION</scope>
</reference>
<dbReference type="PANTHER" id="PTHR23266">
    <property type="entry name" value="IMMUNOGLOBULIN HEAVY CHAIN"/>
    <property type="match status" value="1"/>
</dbReference>
<dbReference type="InterPro" id="IPR036179">
    <property type="entry name" value="Ig-like_dom_sf"/>
</dbReference>
<dbReference type="InterPro" id="IPR013106">
    <property type="entry name" value="Ig_V-set"/>
</dbReference>
<keyword evidence="2" id="KW-1064">Adaptive immunity</keyword>
<dbReference type="InterPro" id="IPR050199">
    <property type="entry name" value="IgHV"/>
</dbReference>
<dbReference type="GO" id="GO:0019814">
    <property type="term" value="C:immunoglobulin complex"/>
    <property type="evidence" value="ECO:0007669"/>
    <property type="project" value="UniProtKB-KW"/>
</dbReference>
<feature type="domain" description="Ig-like" evidence="4">
    <location>
        <begin position="19"/>
        <end position="98"/>
    </location>
</feature>
<reference evidence="5 6" key="1">
    <citation type="journal article" date="2014" name="Nature">
        <title>The genomic substrate for adaptive radiation in African cichlid fish.</title>
        <authorList>
            <person name="Brawand D."/>
            <person name="Wagner C.E."/>
            <person name="Li Y.I."/>
            <person name="Malinsky M."/>
            <person name="Keller I."/>
            <person name="Fan S."/>
            <person name="Simakov O."/>
            <person name="Ng A.Y."/>
            <person name="Lim Z.W."/>
            <person name="Bezault E."/>
            <person name="Turner-Maier J."/>
            <person name="Johnson J."/>
            <person name="Alcazar R."/>
            <person name="Noh H.J."/>
            <person name="Russell P."/>
            <person name="Aken B."/>
            <person name="Alfoldi J."/>
            <person name="Amemiya C."/>
            <person name="Azzouzi N."/>
            <person name="Baroiller J.F."/>
            <person name="Barloy-Hubler F."/>
            <person name="Berlin A."/>
            <person name="Bloomquist R."/>
            <person name="Carleton K.L."/>
            <person name="Conte M.A."/>
            <person name="D'Cotta H."/>
            <person name="Eshel O."/>
            <person name="Gaffney L."/>
            <person name="Galibert F."/>
            <person name="Gante H.F."/>
            <person name="Gnerre S."/>
            <person name="Greuter L."/>
            <person name="Guyon R."/>
            <person name="Haddad N.S."/>
            <person name="Haerty W."/>
            <person name="Harris R.M."/>
            <person name="Hofmann H.A."/>
            <person name="Hourlier T."/>
            <person name="Hulata G."/>
            <person name="Jaffe D.B."/>
            <person name="Lara M."/>
            <person name="Lee A.P."/>
            <person name="MacCallum I."/>
            <person name="Mwaiko S."/>
            <person name="Nikaido M."/>
            <person name="Nishihara H."/>
            <person name="Ozouf-Costaz C."/>
            <person name="Penman D.J."/>
            <person name="Przybylski D."/>
            <person name="Rakotomanga M."/>
            <person name="Renn S.C.P."/>
            <person name="Ribeiro F.J."/>
            <person name="Ron M."/>
            <person name="Salzburger W."/>
            <person name="Sanchez-Pulido L."/>
            <person name="Santos M.E."/>
            <person name="Searle S."/>
            <person name="Sharpe T."/>
            <person name="Swofford R."/>
            <person name="Tan F.J."/>
            <person name="Williams L."/>
            <person name="Young S."/>
            <person name="Yin S."/>
            <person name="Okada N."/>
            <person name="Kocher T.D."/>
            <person name="Miska E.A."/>
            <person name="Lander E.S."/>
            <person name="Venkatesh B."/>
            <person name="Fernald R.D."/>
            <person name="Meyer A."/>
            <person name="Ponting C.P."/>
            <person name="Streelman J.T."/>
            <person name="Lindblad-Toh K."/>
            <person name="Seehausen O."/>
            <person name="Di Palma F."/>
        </authorList>
    </citation>
    <scope>NUCLEOTIDE SEQUENCE</scope>
</reference>